<evidence type="ECO:0000313" key="8">
    <source>
        <dbReference type="Proteomes" id="UP001341245"/>
    </source>
</evidence>
<accession>A0ABR0TWU7</accession>
<evidence type="ECO:0000256" key="4">
    <source>
        <dbReference type="ARBA" id="ARBA00023002"/>
    </source>
</evidence>
<dbReference type="Gene3D" id="3.30.465.10">
    <property type="match status" value="1"/>
</dbReference>
<dbReference type="Pfam" id="PF01565">
    <property type="entry name" value="FAD_binding_4"/>
    <property type="match status" value="1"/>
</dbReference>
<gene>
    <name evidence="7" type="ORF">QM012_000755</name>
</gene>
<feature type="chain" id="PRO_5045244613" description="FAD-binding PCMH-type domain-containing protein" evidence="5">
    <location>
        <begin position="23"/>
        <end position="513"/>
    </location>
</feature>
<dbReference type="Proteomes" id="UP001341245">
    <property type="component" value="Unassembled WGS sequence"/>
</dbReference>
<dbReference type="SUPFAM" id="SSF56176">
    <property type="entry name" value="FAD-binding/transporter-associated domain-like"/>
    <property type="match status" value="1"/>
</dbReference>
<dbReference type="InterPro" id="IPR050416">
    <property type="entry name" value="FAD-linked_Oxidoreductase"/>
</dbReference>
<evidence type="ECO:0000256" key="2">
    <source>
        <dbReference type="ARBA" id="ARBA00022630"/>
    </source>
</evidence>
<dbReference type="InterPro" id="IPR036318">
    <property type="entry name" value="FAD-bd_PCMH-like_sf"/>
</dbReference>
<dbReference type="PROSITE" id="PS51387">
    <property type="entry name" value="FAD_PCMH"/>
    <property type="match status" value="1"/>
</dbReference>
<protein>
    <recommendedName>
        <fullName evidence="6">FAD-binding PCMH-type domain-containing protein</fullName>
    </recommendedName>
</protein>
<keyword evidence="5" id="KW-0732">Signal</keyword>
<evidence type="ECO:0000256" key="5">
    <source>
        <dbReference type="SAM" id="SignalP"/>
    </source>
</evidence>
<dbReference type="InterPro" id="IPR006094">
    <property type="entry name" value="Oxid_FAD_bind_N"/>
</dbReference>
<evidence type="ECO:0000256" key="1">
    <source>
        <dbReference type="ARBA" id="ARBA00005466"/>
    </source>
</evidence>
<organism evidence="7 8">
    <name type="scientific">Aureobasidium pullulans</name>
    <name type="common">Black yeast</name>
    <name type="synonym">Pullularia pullulans</name>
    <dbReference type="NCBI Taxonomy" id="5580"/>
    <lineage>
        <taxon>Eukaryota</taxon>
        <taxon>Fungi</taxon>
        <taxon>Dikarya</taxon>
        <taxon>Ascomycota</taxon>
        <taxon>Pezizomycotina</taxon>
        <taxon>Dothideomycetes</taxon>
        <taxon>Dothideomycetidae</taxon>
        <taxon>Dothideales</taxon>
        <taxon>Saccotheciaceae</taxon>
        <taxon>Aureobasidium</taxon>
    </lineage>
</organism>
<dbReference type="InterPro" id="IPR016166">
    <property type="entry name" value="FAD-bd_PCMH"/>
</dbReference>
<dbReference type="EMBL" id="JASGXD010000001">
    <property type="protein sequence ID" value="KAK6008852.1"/>
    <property type="molecule type" value="Genomic_DNA"/>
</dbReference>
<feature type="signal peptide" evidence="5">
    <location>
        <begin position="1"/>
        <end position="22"/>
    </location>
</feature>
<comment type="similarity">
    <text evidence="1">Belongs to the oxygen-dependent FAD-linked oxidoreductase family.</text>
</comment>
<comment type="caution">
    <text evidence="7">The sequence shown here is derived from an EMBL/GenBank/DDBJ whole genome shotgun (WGS) entry which is preliminary data.</text>
</comment>
<keyword evidence="2" id="KW-0285">Flavoprotein</keyword>
<evidence type="ECO:0000259" key="6">
    <source>
        <dbReference type="PROSITE" id="PS51387"/>
    </source>
</evidence>
<keyword evidence="3" id="KW-0274">FAD</keyword>
<reference evidence="7 8" key="1">
    <citation type="submission" date="2023-11" db="EMBL/GenBank/DDBJ databases">
        <title>Draft genome sequence and annotation of the polyextremotolerant black yeast-like fungus Aureobasidium pullulans NRRL 62042.</title>
        <authorList>
            <person name="Dielentheis-Frenken M.R.E."/>
            <person name="Wibberg D."/>
            <person name="Blank L.M."/>
            <person name="Tiso T."/>
        </authorList>
    </citation>
    <scope>NUCLEOTIDE SEQUENCE [LARGE SCALE GENOMIC DNA]</scope>
    <source>
        <strain evidence="7 8">NRRL 62042</strain>
    </source>
</reference>
<dbReference type="PANTHER" id="PTHR42973:SF54">
    <property type="entry name" value="FAD-BINDING PCMH-TYPE DOMAIN-CONTAINING PROTEIN"/>
    <property type="match status" value="1"/>
</dbReference>
<name>A0ABR0TWU7_AURPU</name>
<keyword evidence="8" id="KW-1185">Reference proteome</keyword>
<keyword evidence="4" id="KW-0560">Oxidoreductase</keyword>
<evidence type="ECO:0000313" key="7">
    <source>
        <dbReference type="EMBL" id="KAK6008852.1"/>
    </source>
</evidence>
<dbReference type="InterPro" id="IPR016169">
    <property type="entry name" value="FAD-bd_PCMH_sub2"/>
</dbReference>
<proteinExistence type="inferred from homology"/>
<sequence>MSLSLTRCCFLAIFASLCGVHAFPGPSQYSDVDWAISQADGHSNSIPFNNAQFTCKVLEIALGNGSNNSVVEPSDSSYDSLEDINYSATCRLPAACIISPTSTAQVSLAIKIITKLRTKFAVRSGGHKDTPGFAGVDGTGVLISLSELNSIALAKDRSTLTVGPGCRWQAVYDTVVPQGLIVVGGRVGIVGVAGFLLGSGVSYYTNHYGLAFDNIKRFEVVLGDGRVVNASASQNPDLFKGLHGGATNFGIVTSFELNTYPFGDIYYEARVYDTNHTAAFLEAFAEYQFTGQLDPLSSVTVQVPSTGPVVLLQYAKPVASTSSFDAFKNLPYTTYIPPTNGTLLELLSFAAAGFPTGDIRTYGETFSHKVDAAFMVQAYGIFKAEIANLPAGAQAIWVPTALPAKAANDNNLLGLSKIPQQWHEWFITWTDASQDAQIYAISKTITAKLVAAAKAKNVLLPYLFMNTAGTSQHVLESFGASNVQVIKNVAAKHDPGQVFQKYQNDGYLLRKLQ</sequence>
<evidence type="ECO:0000256" key="3">
    <source>
        <dbReference type="ARBA" id="ARBA00022827"/>
    </source>
</evidence>
<feature type="domain" description="FAD-binding PCMH-type" evidence="6">
    <location>
        <begin position="90"/>
        <end position="262"/>
    </location>
</feature>
<dbReference type="PANTHER" id="PTHR42973">
    <property type="entry name" value="BINDING OXIDOREDUCTASE, PUTATIVE (AFU_ORTHOLOGUE AFUA_1G17690)-RELATED"/>
    <property type="match status" value="1"/>
</dbReference>